<keyword evidence="6" id="KW-0119">Carbohydrate metabolism</keyword>
<dbReference type="InterPro" id="IPR022674">
    <property type="entry name" value="G6P_DH_NAD-bd"/>
</dbReference>
<dbReference type="UniPathway" id="UPA00115"/>
<dbReference type="InterPro" id="IPR022675">
    <property type="entry name" value="G6P_DH_C"/>
</dbReference>
<dbReference type="GO" id="GO:0050661">
    <property type="term" value="F:NADP binding"/>
    <property type="evidence" value="ECO:0007669"/>
    <property type="project" value="InterPro"/>
</dbReference>
<dbReference type="GO" id="GO:0006006">
    <property type="term" value="P:glucose metabolic process"/>
    <property type="evidence" value="ECO:0007669"/>
    <property type="project" value="UniProtKB-KW"/>
</dbReference>
<name>A0A3B0X5B5_9ZZZZ</name>
<evidence type="ECO:0000259" key="7">
    <source>
        <dbReference type="Pfam" id="PF00479"/>
    </source>
</evidence>
<evidence type="ECO:0000256" key="5">
    <source>
        <dbReference type="ARBA" id="ARBA00023002"/>
    </source>
</evidence>
<gene>
    <name evidence="9" type="ORF">MNBD_GAMMA11-2037</name>
</gene>
<reference evidence="9" key="1">
    <citation type="submission" date="2018-06" db="EMBL/GenBank/DDBJ databases">
        <authorList>
            <person name="Zhirakovskaya E."/>
        </authorList>
    </citation>
    <scope>NUCLEOTIDE SEQUENCE</scope>
</reference>
<dbReference type="PRINTS" id="PR00079">
    <property type="entry name" value="G6PDHDRGNASE"/>
</dbReference>
<dbReference type="GO" id="GO:0009051">
    <property type="term" value="P:pentose-phosphate shunt, oxidative branch"/>
    <property type="evidence" value="ECO:0007669"/>
    <property type="project" value="TreeGrafter"/>
</dbReference>
<dbReference type="EC" id="1.1.1.49" evidence="9"/>
<dbReference type="PANTHER" id="PTHR23429:SF0">
    <property type="entry name" value="GLUCOSE-6-PHOSPHATE 1-DEHYDROGENASE"/>
    <property type="match status" value="1"/>
</dbReference>
<dbReference type="SUPFAM" id="SSF51735">
    <property type="entry name" value="NAD(P)-binding Rossmann-fold domains"/>
    <property type="match status" value="1"/>
</dbReference>
<evidence type="ECO:0000256" key="1">
    <source>
        <dbReference type="ARBA" id="ARBA00004937"/>
    </source>
</evidence>
<organism evidence="9">
    <name type="scientific">hydrothermal vent metagenome</name>
    <dbReference type="NCBI Taxonomy" id="652676"/>
    <lineage>
        <taxon>unclassified sequences</taxon>
        <taxon>metagenomes</taxon>
        <taxon>ecological metagenomes</taxon>
    </lineage>
</organism>
<dbReference type="InterPro" id="IPR001282">
    <property type="entry name" value="G6P_DH"/>
</dbReference>
<evidence type="ECO:0000256" key="4">
    <source>
        <dbReference type="ARBA" id="ARBA00022857"/>
    </source>
</evidence>
<dbReference type="PROSITE" id="PS00069">
    <property type="entry name" value="G6P_DEHYDROGENASE"/>
    <property type="match status" value="1"/>
</dbReference>
<evidence type="ECO:0000256" key="3">
    <source>
        <dbReference type="ARBA" id="ARBA00022526"/>
    </source>
</evidence>
<evidence type="ECO:0000256" key="6">
    <source>
        <dbReference type="ARBA" id="ARBA00023277"/>
    </source>
</evidence>
<dbReference type="InterPro" id="IPR019796">
    <property type="entry name" value="G6P_DH_AS"/>
</dbReference>
<keyword evidence="4" id="KW-0521">NADP</keyword>
<evidence type="ECO:0000256" key="2">
    <source>
        <dbReference type="ARBA" id="ARBA00009975"/>
    </source>
</evidence>
<dbReference type="AlphaFoldDB" id="A0A3B0X5B5"/>
<sequence length="498" mass="56400">MENIEKIHCIGEPTEPTNIVILGAGGDLTKRKLIPALVKMLRCGLLHPESKIIGVLKGRTPDVWLNSLYQGMCDYAAELEMTEQQWQVFSAMFKMVDGDLQEDQTYIDLAASLEPLNGRTHAMFYCAVPPRWYTAIASGLYKQGLADEKEGFRRVVIEKPFGMDLESAKKLNHELMQLLDESQIYRIDHYLGKESVQNLLVYRFTNSILEPLWNRNFIDHIQISAAESIGIEYRANYYEKSGALRDMIQSHLMQVMTLVAMEPPVEFTADAVRDEKIKVLRAVRPFDSKSIAQQAVAAQYGAGQLDNETVRAYVAEDGVSPDSITETFTGVRFHIDNWRWQGVPFVLWTGKRLPKRVSEIMIRFKNPPFNLFDTHATPPLANSLVFRVHPDEGIALRMNAKMPGLTTDTQRMVMRAPYAENGDDVSDAYEVLLHDVLSGDATLFSRADEVEESWSIIEPVMEAWKGRISVDRYRSGTWDVPGMEALFEGCVGGWHKPS</sequence>
<dbReference type="SUPFAM" id="SSF55347">
    <property type="entry name" value="Glyceraldehyde-3-phosphate dehydrogenase-like, C-terminal domain"/>
    <property type="match status" value="1"/>
</dbReference>
<dbReference type="PIRSF" id="PIRSF000110">
    <property type="entry name" value="G6PD"/>
    <property type="match status" value="1"/>
</dbReference>
<evidence type="ECO:0000313" key="9">
    <source>
        <dbReference type="EMBL" id="VAW59573.1"/>
    </source>
</evidence>
<dbReference type="Gene3D" id="3.40.50.720">
    <property type="entry name" value="NAD(P)-binding Rossmann-like Domain"/>
    <property type="match status" value="1"/>
</dbReference>
<dbReference type="NCBIfam" id="TIGR00871">
    <property type="entry name" value="zwf"/>
    <property type="match status" value="1"/>
</dbReference>
<dbReference type="Pfam" id="PF00479">
    <property type="entry name" value="G6PD_N"/>
    <property type="match status" value="1"/>
</dbReference>
<evidence type="ECO:0000259" key="8">
    <source>
        <dbReference type="Pfam" id="PF02781"/>
    </source>
</evidence>
<protein>
    <submittedName>
        <fullName evidence="9">Glucose-6-phosphate 1-dehydrogenase</fullName>
        <ecNumber evidence="9">1.1.1.49</ecNumber>
    </submittedName>
</protein>
<dbReference type="InterPro" id="IPR036291">
    <property type="entry name" value="NAD(P)-bd_dom_sf"/>
</dbReference>
<dbReference type="GO" id="GO:0005829">
    <property type="term" value="C:cytosol"/>
    <property type="evidence" value="ECO:0007669"/>
    <property type="project" value="TreeGrafter"/>
</dbReference>
<keyword evidence="5 9" id="KW-0560">Oxidoreductase</keyword>
<dbReference type="GO" id="GO:0004345">
    <property type="term" value="F:glucose-6-phosphate dehydrogenase activity"/>
    <property type="evidence" value="ECO:0007669"/>
    <property type="project" value="UniProtKB-EC"/>
</dbReference>
<feature type="domain" description="Glucose-6-phosphate dehydrogenase C-terminal" evidence="8">
    <location>
        <begin position="200"/>
        <end position="488"/>
    </location>
</feature>
<dbReference type="EMBL" id="UOFG01000088">
    <property type="protein sequence ID" value="VAW59573.1"/>
    <property type="molecule type" value="Genomic_DNA"/>
</dbReference>
<dbReference type="Pfam" id="PF02781">
    <property type="entry name" value="G6PD_C"/>
    <property type="match status" value="1"/>
</dbReference>
<dbReference type="HAMAP" id="MF_00966">
    <property type="entry name" value="G6PD"/>
    <property type="match status" value="1"/>
</dbReference>
<dbReference type="PANTHER" id="PTHR23429">
    <property type="entry name" value="GLUCOSE-6-PHOSPHATE 1-DEHYDROGENASE G6PD"/>
    <property type="match status" value="1"/>
</dbReference>
<proteinExistence type="inferred from homology"/>
<accession>A0A3B0X5B5</accession>
<dbReference type="Gene3D" id="3.30.360.10">
    <property type="entry name" value="Dihydrodipicolinate Reductase, domain 2"/>
    <property type="match status" value="1"/>
</dbReference>
<comment type="pathway">
    <text evidence="1">Carbohydrate degradation; pentose phosphate pathway; D-ribulose 5-phosphate from D-glucose 6-phosphate (oxidative stage): step 1/3.</text>
</comment>
<comment type="similarity">
    <text evidence="2">Belongs to the glucose-6-phosphate dehydrogenase family.</text>
</comment>
<keyword evidence="3" id="KW-0313">Glucose metabolism</keyword>
<feature type="domain" description="Glucose-6-phosphate dehydrogenase NAD-binding" evidence="7">
    <location>
        <begin position="20"/>
        <end position="198"/>
    </location>
</feature>